<dbReference type="SUPFAM" id="SSF51182">
    <property type="entry name" value="RmlC-like cupins"/>
    <property type="match status" value="1"/>
</dbReference>
<dbReference type="PANTHER" id="PTHR35848">
    <property type="entry name" value="OXALATE-BINDING PROTEIN"/>
    <property type="match status" value="1"/>
</dbReference>
<dbReference type="Pfam" id="PF07883">
    <property type="entry name" value="Cupin_2"/>
    <property type="match status" value="1"/>
</dbReference>
<dbReference type="RefSeq" id="WP_095881421.1">
    <property type="nucleotide sequence ID" value="NZ_NTHN02000028.1"/>
</dbReference>
<comment type="caution">
    <text evidence="4">The sequence shown here is derived from an EMBL/GenBank/DDBJ whole genome shotgun (WGS) entry which is preliminary data.</text>
</comment>
<gene>
    <name evidence="3" type="ORF">CLG85_015345</name>
    <name evidence="4" type="ORF">CLG85_05890</name>
</gene>
<evidence type="ECO:0000256" key="1">
    <source>
        <dbReference type="ARBA" id="ARBA00022723"/>
    </source>
</evidence>
<reference evidence="5" key="2">
    <citation type="submission" date="2023-07" db="EMBL/GenBank/DDBJ databases">
        <title>Yangia mangrovi SAOS 153D genome.</title>
        <authorList>
            <person name="Verma A."/>
            <person name="Pal Y."/>
            <person name="Sundharam S."/>
            <person name="Bisht B."/>
            <person name="Srinivasan K."/>
        </authorList>
    </citation>
    <scope>NUCLEOTIDE SEQUENCE [LARGE SCALE GENOMIC DNA]</scope>
    <source>
        <strain evidence="5">SAOS 153D</strain>
    </source>
</reference>
<dbReference type="GO" id="GO:0046872">
    <property type="term" value="F:metal ion binding"/>
    <property type="evidence" value="ECO:0007669"/>
    <property type="project" value="UniProtKB-KW"/>
</dbReference>
<dbReference type="Gene3D" id="2.60.120.10">
    <property type="entry name" value="Jelly Rolls"/>
    <property type="match status" value="1"/>
</dbReference>
<dbReference type="Proteomes" id="UP000217448">
    <property type="component" value="Unassembled WGS sequence"/>
</dbReference>
<proteinExistence type="predicted"/>
<evidence type="ECO:0000313" key="4">
    <source>
        <dbReference type="EMBL" id="PBD20083.1"/>
    </source>
</evidence>
<reference evidence="4" key="1">
    <citation type="submission" date="2017-09" db="EMBL/GenBank/DDBJ databases">
        <title>Yangia sp. SAOS 153D whole genome sequencing.</title>
        <authorList>
            <person name="Verma A."/>
            <person name="Krishnamurthi S."/>
        </authorList>
    </citation>
    <scope>NUCLEOTIDE SEQUENCE [LARGE SCALE GENOMIC DNA]</scope>
    <source>
        <strain evidence="4">SAOS 153D</strain>
    </source>
</reference>
<sequence>MSIKKSPESWAPNADQDLGPVLILEPEEGKNFWQPQPANGHISVRISPDFLDVQTPFSLGTQTLPAGGYVREHSHPEHDEVLHFIRGTGKAVVDGEEHAIVPGKTIFVGRNRRHMFVNSSQDELHWVWFIQPNGLEHFFEEIGREMVVGGEDPTPFPRPENVLEIEARTAFAPQPADQRKPD</sequence>
<evidence type="ECO:0000259" key="2">
    <source>
        <dbReference type="Pfam" id="PF07883"/>
    </source>
</evidence>
<protein>
    <submittedName>
        <fullName evidence="3">Cupin domain-containing protein</fullName>
    </submittedName>
</protein>
<name>A0A2A3JY41_9RHOB</name>
<reference evidence="3" key="3">
    <citation type="submission" date="2024-05" db="EMBL/GenBank/DDBJ databases">
        <title>Yangia mangrovi SAOS 153D genome.</title>
        <authorList>
            <person name="Verma A."/>
            <person name="Pal Y."/>
            <person name="Sundharam S."/>
            <person name="Bisht B."/>
            <person name="Srinivasan K."/>
        </authorList>
    </citation>
    <scope>NUCLEOTIDE SEQUENCE</scope>
    <source>
        <strain evidence="3">SAOS 153D</strain>
    </source>
</reference>
<dbReference type="InterPro" id="IPR051610">
    <property type="entry name" value="GPI/OXD"/>
</dbReference>
<accession>A0A2A3JY41</accession>
<dbReference type="InterPro" id="IPR011051">
    <property type="entry name" value="RmlC_Cupin_sf"/>
</dbReference>
<evidence type="ECO:0000313" key="5">
    <source>
        <dbReference type="Proteomes" id="UP000217448"/>
    </source>
</evidence>
<keyword evidence="5" id="KW-1185">Reference proteome</keyword>
<evidence type="ECO:0000313" key="3">
    <source>
        <dbReference type="EMBL" id="MCT4371616.1"/>
    </source>
</evidence>
<dbReference type="OrthoDB" id="9798709at2"/>
<dbReference type="InterPro" id="IPR014710">
    <property type="entry name" value="RmlC-like_jellyroll"/>
</dbReference>
<dbReference type="EMBL" id="NTHN02000028">
    <property type="protein sequence ID" value="MCT4371616.1"/>
    <property type="molecule type" value="Genomic_DNA"/>
</dbReference>
<feature type="domain" description="Cupin type-2" evidence="2">
    <location>
        <begin position="61"/>
        <end position="129"/>
    </location>
</feature>
<dbReference type="PANTHER" id="PTHR35848:SF6">
    <property type="entry name" value="CUPIN TYPE-2 DOMAIN-CONTAINING PROTEIN"/>
    <property type="match status" value="1"/>
</dbReference>
<dbReference type="EMBL" id="NTHN01000076">
    <property type="protein sequence ID" value="PBD20083.1"/>
    <property type="molecule type" value="Genomic_DNA"/>
</dbReference>
<dbReference type="AlphaFoldDB" id="A0A2A3JY41"/>
<dbReference type="InterPro" id="IPR013096">
    <property type="entry name" value="Cupin_2"/>
</dbReference>
<keyword evidence="1" id="KW-0479">Metal-binding</keyword>
<organism evidence="4">
    <name type="scientific">Alloyangia mangrovi</name>
    <dbReference type="NCBI Taxonomy" id="1779329"/>
    <lineage>
        <taxon>Bacteria</taxon>
        <taxon>Pseudomonadati</taxon>
        <taxon>Pseudomonadota</taxon>
        <taxon>Alphaproteobacteria</taxon>
        <taxon>Rhodobacterales</taxon>
        <taxon>Roseobacteraceae</taxon>
        <taxon>Alloyangia</taxon>
    </lineage>
</organism>